<dbReference type="InterPro" id="IPR000504">
    <property type="entry name" value="RRM_dom"/>
</dbReference>
<proteinExistence type="predicted"/>
<name>A0AAD8PF10_BABGI</name>
<evidence type="ECO:0000256" key="1">
    <source>
        <dbReference type="ARBA" id="ARBA00022737"/>
    </source>
</evidence>
<dbReference type="SMART" id="SM00456">
    <property type="entry name" value="WW"/>
    <property type="match status" value="1"/>
</dbReference>
<evidence type="ECO:0000256" key="2">
    <source>
        <dbReference type="ARBA" id="ARBA00022884"/>
    </source>
</evidence>
<dbReference type="SUPFAM" id="SSF51045">
    <property type="entry name" value="WW domain"/>
    <property type="match status" value="1"/>
</dbReference>
<dbReference type="SUPFAM" id="SSF54928">
    <property type="entry name" value="RNA-binding domain, RBD"/>
    <property type="match status" value="1"/>
</dbReference>
<feature type="domain" description="RRM" evidence="5">
    <location>
        <begin position="29"/>
        <end position="108"/>
    </location>
</feature>
<gene>
    <name evidence="6" type="ORF">BgAZ_100560</name>
</gene>
<dbReference type="Gene3D" id="3.30.70.330">
    <property type="match status" value="2"/>
</dbReference>
<dbReference type="GO" id="GO:0003723">
    <property type="term" value="F:RNA binding"/>
    <property type="evidence" value="ECO:0007669"/>
    <property type="project" value="UniProtKB-UniRule"/>
</dbReference>
<dbReference type="CDD" id="cd00201">
    <property type="entry name" value="WW"/>
    <property type="match status" value="1"/>
</dbReference>
<dbReference type="Pfam" id="PF00076">
    <property type="entry name" value="RRM_1"/>
    <property type="match status" value="1"/>
</dbReference>
<evidence type="ECO:0000259" key="4">
    <source>
        <dbReference type="PROSITE" id="PS50020"/>
    </source>
</evidence>
<comment type="caution">
    <text evidence="6">The sequence shown here is derived from an EMBL/GenBank/DDBJ whole genome shotgun (WGS) entry which is preliminary data.</text>
</comment>
<keyword evidence="7" id="KW-1185">Reference proteome</keyword>
<feature type="domain" description="RRM" evidence="5">
    <location>
        <begin position="213"/>
        <end position="290"/>
    </location>
</feature>
<dbReference type="SMART" id="SM00360">
    <property type="entry name" value="RRM"/>
    <property type="match status" value="2"/>
</dbReference>
<dbReference type="AlphaFoldDB" id="A0AAD8PF10"/>
<evidence type="ECO:0008006" key="8">
    <source>
        <dbReference type="Google" id="ProtNLM"/>
    </source>
</evidence>
<dbReference type="CDD" id="cd00590">
    <property type="entry name" value="RRM_SF"/>
    <property type="match status" value="1"/>
</dbReference>
<sequence length="297" mass="32868">MEGSQHTTASSCARGEDYPYPDPLNEKQLRVWVGNIPSNICLKEFIAVIQESSIPPVTGVVLRNGPVRSWGFLTFQTPEEAAEGIQIIQGSCLFPGSDVPLEARLANPHESKDALSVSSASNNCGEDNMSKNSALLNQACRNSFLDALSQDDYDILQDADSSTLWHVYKDENDVPYYYNQITGCTQWERPMPPLLAVEMAINGRNNVIPGSGLSLVVHYLPRSWDDTEFAMHFTTFGNLMSARVHKDAQGQNTGFGFLSYDNPQSAAAAMRLMNGYATNSRFLKIEFNKYDIPPQSP</sequence>
<dbReference type="PROSITE" id="PS50020">
    <property type="entry name" value="WW_DOMAIN_2"/>
    <property type="match status" value="1"/>
</dbReference>
<dbReference type="InterPro" id="IPR036020">
    <property type="entry name" value="WW_dom_sf"/>
</dbReference>
<keyword evidence="2 3" id="KW-0694">RNA-binding</keyword>
<evidence type="ECO:0000259" key="5">
    <source>
        <dbReference type="PROSITE" id="PS50102"/>
    </source>
</evidence>
<dbReference type="EMBL" id="JAVEPI010000001">
    <property type="protein sequence ID" value="KAK1444150.1"/>
    <property type="molecule type" value="Genomic_DNA"/>
</dbReference>
<dbReference type="InterPro" id="IPR001202">
    <property type="entry name" value="WW_dom"/>
</dbReference>
<dbReference type="PROSITE" id="PS01159">
    <property type="entry name" value="WW_DOMAIN_1"/>
    <property type="match status" value="1"/>
</dbReference>
<accession>A0AAD8PF10</accession>
<dbReference type="PANTHER" id="PTHR24012">
    <property type="entry name" value="RNA BINDING PROTEIN"/>
    <property type="match status" value="1"/>
</dbReference>
<dbReference type="Proteomes" id="UP001230268">
    <property type="component" value="Unassembled WGS sequence"/>
</dbReference>
<feature type="domain" description="WW" evidence="4">
    <location>
        <begin position="165"/>
        <end position="192"/>
    </location>
</feature>
<evidence type="ECO:0000256" key="3">
    <source>
        <dbReference type="PROSITE-ProRule" id="PRU00176"/>
    </source>
</evidence>
<dbReference type="Gene3D" id="2.20.70.10">
    <property type="match status" value="1"/>
</dbReference>
<evidence type="ECO:0000313" key="7">
    <source>
        <dbReference type="Proteomes" id="UP001230268"/>
    </source>
</evidence>
<keyword evidence="1" id="KW-0677">Repeat</keyword>
<dbReference type="PROSITE" id="PS50102">
    <property type="entry name" value="RRM"/>
    <property type="match status" value="2"/>
</dbReference>
<evidence type="ECO:0000313" key="6">
    <source>
        <dbReference type="EMBL" id="KAK1444150.1"/>
    </source>
</evidence>
<dbReference type="InterPro" id="IPR035979">
    <property type="entry name" value="RBD_domain_sf"/>
</dbReference>
<dbReference type="InterPro" id="IPR012677">
    <property type="entry name" value="Nucleotide-bd_a/b_plait_sf"/>
</dbReference>
<dbReference type="Pfam" id="PF00397">
    <property type="entry name" value="WW"/>
    <property type="match status" value="1"/>
</dbReference>
<reference evidence="6" key="1">
    <citation type="submission" date="2023-08" db="EMBL/GenBank/DDBJ databases">
        <title>Draft sequence of the Babesia gibsoni genome.</title>
        <authorList>
            <person name="Yamagishi J.Y."/>
            <person name="Xuan X.X."/>
        </authorList>
    </citation>
    <scope>NUCLEOTIDE SEQUENCE</scope>
    <source>
        <strain evidence="6">Azabu</strain>
    </source>
</reference>
<organism evidence="6 7">
    <name type="scientific">Babesia gibsoni</name>
    <dbReference type="NCBI Taxonomy" id="33632"/>
    <lineage>
        <taxon>Eukaryota</taxon>
        <taxon>Sar</taxon>
        <taxon>Alveolata</taxon>
        <taxon>Apicomplexa</taxon>
        <taxon>Aconoidasida</taxon>
        <taxon>Piroplasmida</taxon>
        <taxon>Babesiidae</taxon>
        <taxon>Babesia</taxon>
    </lineage>
</organism>
<protein>
    <recommendedName>
        <fullName evidence="8">Clustered-asparagine-rich protein</fullName>
    </recommendedName>
</protein>